<keyword evidence="6" id="KW-0945">Host-virus interaction</keyword>
<evidence type="ECO:0000256" key="5">
    <source>
        <dbReference type="ARBA" id="ARBA00019072"/>
    </source>
</evidence>
<accession>A0A8T0BQW0</accession>
<dbReference type="EMBL" id="JABFDY010000003">
    <property type="protein sequence ID" value="KAF7709404.1"/>
    <property type="molecule type" value="Genomic_DNA"/>
</dbReference>
<reference evidence="15" key="1">
    <citation type="submission" date="2020-08" db="EMBL/GenBank/DDBJ databases">
        <title>Chromosome-level assembly of Southern catfish (Silurus meridionalis) provides insights into visual adaptation to the nocturnal and benthic lifestyles.</title>
        <authorList>
            <person name="Zhang Y."/>
            <person name="Wang D."/>
            <person name="Peng Z."/>
        </authorList>
    </citation>
    <scope>NUCLEOTIDE SEQUENCE</scope>
    <source>
        <strain evidence="15">SWU-2019-XX</strain>
        <tissue evidence="15">Muscle</tissue>
    </source>
</reference>
<organism evidence="15 16">
    <name type="scientific">Silurus meridionalis</name>
    <name type="common">Southern catfish</name>
    <name type="synonym">Silurus soldatovi meridionalis</name>
    <dbReference type="NCBI Taxonomy" id="175797"/>
    <lineage>
        <taxon>Eukaryota</taxon>
        <taxon>Metazoa</taxon>
        <taxon>Chordata</taxon>
        <taxon>Craniata</taxon>
        <taxon>Vertebrata</taxon>
        <taxon>Euteleostomi</taxon>
        <taxon>Actinopterygii</taxon>
        <taxon>Neopterygii</taxon>
        <taxon>Teleostei</taxon>
        <taxon>Ostariophysi</taxon>
        <taxon>Siluriformes</taxon>
        <taxon>Siluridae</taxon>
        <taxon>Silurus</taxon>
    </lineage>
</organism>
<evidence type="ECO:0000256" key="12">
    <source>
        <dbReference type="ARBA" id="ARBA00031298"/>
    </source>
</evidence>
<evidence type="ECO:0000256" key="4">
    <source>
        <dbReference type="ARBA" id="ARBA00011204"/>
    </source>
</evidence>
<dbReference type="PANTHER" id="PTHR16489">
    <property type="entry name" value="GH11727P"/>
    <property type="match status" value="1"/>
</dbReference>
<sequence>MCLSESKKLGLTAMASILRRLCSLCCCLKPQEEAEGMTKRYKIQSPSRKSVKKTFCMFGKMRKVTSLPELEAVISEHKMDNAFECPKILTKEMIYSDQLVAEILPSDLPECPRAVGSGDGCKTEYSEKEVVASSDSGYCDDDVDDGEEESEWDKENISYIEFSATLSENKGFESLYSNASDNPHHFFCSTEPKVMASELDYCMNDEDEDAVPCHQKKETKVSDEDEDESEWSEEDSDWSDEGDDEIPAESIKFWNSFLNKSDPYNPLYICLTGTKTKASEIQQIDTPSNPSAREDEHDAVPCTKKTASKVRFSKEVTVHILEEWPLESQEARAGSCWMEMAIDRQRFKRRVELTEKIISPYLEAQHRAKVFDRFIEPL</sequence>
<feature type="compositionally biased region" description="Acidic residues" evidence="13">
    <location>
        <begin position="223"/>
        <end position="244"/>
    </location>
</feature>
<evidence type="ECO:0000256" key="8">
    <source>
        <dbReference type="ARBA" id="ARBA00022830"/>
    </source>
</evidence>
<dbReference type="GO" id="GO:0005783">
    <property type="term" value="C:endoplasmic reticulum"/>
    <property type="evidence" value="ECO:0007669"/>
    <property type="project" value="TreeGrafter"/>
</dbReference>
<proteinExistence type="inferred from homology"/>
<evidence type="ECO:0000259" key="14">
    <source>
        <dbReference type="Pfam" id="PF10488"/>
    </source>
</evidence>
<dbReference type="InterPro" id="IPR019523">
    <property type="entry name" value="Prot_Pase1_reg-su15A/B_C"/>
</dbReference>
<comment type="similarity">
    <text evidence="3">Belongs to the PPP1R15 family.</text>
</comment>
<feature type="domain" description="Protein phosphatase 1 regulatory subunit 15A/B C-terminal" evidence="14">
    <location>
        <begin position="293"/>
        <end position="373"/>
    </location>
</feature>
<dbReference type="PANTHER" id="PTHR16489:SF12">
    <property type="entry name" value="GH11727P"/>
    <property type="match status" value="1"/>
</dbReference>
<gene>
    <name evidence="15" type="ORF">HF521_016254</name>
</gene>
<evidence type="ECO:0000256" key="3">
    <source>
        <dbReference type="ARBA" id="ARBA00010161"/>
    </source>
</evidence>
<evidence type="ECO:0000256" key="9">
    <source>
        <dbReference type="ARBA" id="ARBA00022921"/>
    </source>
</evidence>
<dbReference type="OrthoDB" id="5976067at2759"/>
<evidence type="ECO:0000256" key="2">
    <source>
        <dbReference type="ARBA" id="ARBA00007512"/>
    </source>
</evidence>
<feature type="compositionally biased region" description="Acidic residues" evidence="13">
    <location>
        <begin position="138"/>
        <end position="152"/>
    </location>
</feature>
<comment type="caution">
    <text evidence="15">The sequence shown here is derived from an EMBL/GenBank/DDBJ whole genome shotgun (WGS) entry which is preliminary data.</text>
</comment>
<evidence type="ECO:0000256" key="7">
    <source>
        <dbReference type="ARBA" id="ARBA00022632"/>
    </source>
</evidence>
<comment type="subunit">
    <text evidence="4">Interacts (via C-terminus) with host PPP1CB.</text>
</comment>
<dbReference type="GO" id="GO:0000164">
    <property type="term" value="C:protein phosphatase type 1 complex"/>
    <property type="evidence" value="ECO:0007669"/>
    <property type="project" value="TreeGrafter"/>
</dbReference>
<protein>
    <recommendedName>
        <fullName evidence="5">Protein DP71L</fullName>
    </recommendedName>
    <alternativeName>
        <fullName evidence="12">MyD116 homolog</fullName>
    </alternativeName>
</protein>
<evidence type="ECO:0000256" key="1">
    <source>
        <dbReference type="ARBA" id="ARBA00003756"/>
    </source>
</evidence>
<evidence type="ECO:0000256" key="10">
    <source>
        <dbReference type="ARBA" id="ARBA00023258"/>
    </source>
</evidence>
<keyword evidence="11" id="KW-0899">Viral immunoevasion</keyword>
<keyword evidence="7" id="KW-1090">Inhibition of host innate immune response by virus</keyword>
<dbReference type="GO" id="GO:0034976">
    <property type="term" value="P:response to endoplasmic reticulum stress"/>
    <property type="evidence" value="ECO:0007669"/>
    <property type="project" value="TreeGrafter"/>
</dbReference>
<dbReference type="AlphaFoldDB" id="A0A8T0BQW0"/>
<dbReference type="Pfam" id="PF10488">
    <property type="entry name" value="PP1c_bdg"/>
    <property type="match status" value="1"/>
</dbReference>
<name>A0A8T0BQW0_SILME</name>
<dbReference type="GO" id="GO:0019888">
    <property type="term" value="F:protein phosphatase regulator activity"/>
    <property type="evidence" value="ECO:0007669"/>
    <property type="project" value="TreeGrafter"/>
</dbReference>
<keyword evidence="10" id="KW-0922">Interferon antiviral system evasion</keyword>
<dbReference type="GO" id="GO:0051246">
    <property type="term" value="P:regulation of protein metabolic process"/>
    <property type="evidence" value="ECO:0007669"/>
    <property type="project" value="UniProtKB-ARBA"/>
</dbReference>
<keyword evidence="16" id="KW-1185">Reference proteome</keyword>
<evidence type="ECO:0000256" key="11">
    <source>
        <dbReference type="ARBA" id="ARBA00023280"/>
    </source>
</evidence>
<keyword evidence="8" id="KW-1114">Inhibition of host interferon signaling pathway by virus</keyword>
<evidence type="ECO:0000313" key="16">
    <source>
        <dbReference type="Proteomes" id="UP000606274"/>
    </source>
</evidence>
<evidence type="ECO:0000313" key="15">
    <source>
        <dbReference type="EMBL" id="KAF7709404.1"/>
    </source>
</evidence>
<comment type="function">
    <text evidence="1">Interacts with the host phosphatase PP1 catalytic subunit (PPP1CB) and recruits it to dephosphorylate EIF2S1/eIF2alpha and therefore restores the host translation that has been shut-down by the host. Also inhibits the EIF2S1/eIF2alpha-ATF4-DDIT3/CHOP pathway.</text>
</comment>
<dbReference type="Proteomes" id="UP000606274">
    <property type="component" value="Unassembled WGS sequence"/>
</dbReference>
<keyword evidence="9" id="KW-0426">Late protein</keyword>
<feature type="region of interest" description="Disordered" evidence="13">
    <location>
        <begin position="210"/>
        <end position="244"/>
    </location>
</feature>
<dbReference type="InterPro" id="IPR051254">
    <property type="entry name" value="PPP1R15"/>
</dbReference>
<feature type="region of interest" description="Disordered" evidence="13">
    <location>
        <begin position="134"/>
        <end position="153"/>
    </location>
</feature>
<evidence type="ECO:0000256" key="13">
    <source>
        <dbReference type="SAM" id="MobiDB-lite"/>
    </source>
</evidence>
<comment type="similarity">
    <text evidence="2">Belongs to the asfivirus DP71L family.</text>
</comment>
<evidence type="ECO:0000256" key="6">
    <source>
        <dbReference type="ARBA" id="ARBA00022581"/>
    </source>
</evidence>